<evidence type="ECO:0000256" key="5">
    <source>
        <dbReference type="HAMAP-Rule" id="MF_01334"/>
    </source>
</evidence>
<comment type="similarity">
    <text evidence="5">Belongs to the bacterial ribosomal protein bL25 family. CTC subfamily.</text>
</comment>
<dbReference type="InterPro" id="IPR011035">
    <property type="entry name" value="Ribosomal_bL25/Gln-tRNA_synth"/>
</dbReference>
<comment type="function">
    <text evidence="5">This is one of the proteins that binds to the 5S RNA in the ribosome where it forms part of the central protuberance.</text>
</comment>
<evidence type="ECO:0000259" key="6">
    <source>
        <dbReference type="Pfam" id="PF01386"/>
    </source>
</evidence>
<accession>A0A5J6QQS5</accession>
<dbReference type="NCBIfam" id="NF004130">
    <property type="entry name" value="PRK05618.1-5"/>
    <property type="match status" value="1"/>
</dbReference>
<name>A0A5J6QQS5_9GAMM</name>
<protein>
    <recommendedName>
        <fullName evidence="5">Large ribosomal subunit protein bL25</fullName>
    </recommendedName>
    <alternativeName>
        <fullName evidence="5">General stress protein CTC</fullName>
    </alternativeName>
</protein>
<dbReference type="EMBL" id="CP043311">
    <property type="protein sequence ID" value="QEY64853.1"/>
    <property type="molecule type" value="Genomic_DNA"/>
</dbReference>
<dbReference type="Gene3D" id="2.40.240.10">
    <property type="entry name" value="Ribosomal Protein L25, Chain P"/>
    <property type="match status" value="1"/>
</dbReference>
<evidence type="ECO:0000256" key="4">
    <source>
        <dbReference type="ARBA" id="ARBA00023274"/>
    </source>
</evidence>
<dbReference type="GO" id="GO:0003735">
    <property type="term" value="F:structural constituent of ribosome"/>
    <property type="evidence" value="ECO:0007669"/>
    <property type="project" value="InterPro"/>
</dbReference>
<evidence type="ECO:0000256" key="2">
    <source>
        <dbReference type="ARBA" id="ARBA00022884"/>
    </source>
</evidence>
<dbReference type="NCBIfam" id="NF004612">
    <property type="entry name" value="PRK05943.1"/>
    <property type="match status" value="1"/>
</dbReference>
<dbReference type="AlphaFoldDB" id="A0A5J6QQS5"/>
<dbReference type="InterPro" id="IPR029751">
    <property type="entry name" value="Ribosomal_L25_dom"/>
</dbReference>
<dbReference type="InterPro" id="IPR020056">
    <property type="entry name" value="Rbsml_bL25/Gln-tRNA_synth_N"/>
</dbReference>
<dbReference type="GO" id="GO:0008097">
    <property type="term" value="F:5S rRNA binding"/>
    <property type="evidence" value="ECO:0007669"/>
    <property type="project" value="InterPro"/>
</dbReference>
<dbReference type="NCBIfam" id="TIGR00731">
    <property type="entry name" value="bL25_bact_ctc"/>
    <property type="match status" value="1"/>
</dbReference>
<gene>
    <name evidence="5" type="primary">rplY</name>
    <name evidence="5" type="synonym">ctc</name>
    <name evidence="8" type="ORF">FXN65_23290</name>
</gene>
<keyword evidence="1 5" id="KW-0699">rRNA-binding</keyword>
<dbReference type="InterPro" id="IPR020930">
    <property type="entry name" value="Ribosomal_uL5_bac-type"/>
</dbReference>
<dbReference type="HAMAP" id="MF_01334">
    <property type="entry name" value="Ribosomal_bL25_CTC"/>
    <property type="match status" value="1"/>
</dbReference>
<dbReference type="Pfam" id="PF01386">
    <property type="entry name" value="Ribosomal_L25p"/>
    <property type="match status" value="1"/>
</dbReference>
<dbReference type="RefSeq" id="WP_151136862.1">
    <property type="nucleotide sequence ID" value="NZ_CP043311.1"/>
</dbReference>
<dbReference type="GO" id="GO:0022625">
    <property type="term" value="C:cytosolic large ribosomal subunit"/>
    <property type="evidence" value="ECO:0007669"/>
    <property type="project" value="TreeGrafter"/>
</dbReference>
<comment type="subunit">
    <text evidence="5">Part of the 50S ribosomal subunit; part of the 5S rRNA/L5/L18/L25 subcomplex. Contacts the 5S rRNA. Binds to the 5S rRNA independently of L5 and L18.</text>
</comment>
<keyword evidence="9" id="KW-1185">Reference proteome</keyword>
<feature type="domain" description="Large ribosomal subunit protein bL25 L25" evidence="6">
    <location>
        <begin position="6"/>
        <end position="94"/>
    </location>
</feature>
<dbReference type="InterPro" id="IPR037121">
    <property type="entry name" value="Ribosomal_bL25_C"/>
</dbReference>
<organism evidence="8 9">
    <name type="scientific">Metapseudomonas lalkuanensis</name>
    <dbReference type="NCBI Taxonomy" id="2604832"/>
    <lineage>
        <taxon>Bacteria</taxon>
        <taxon>Pseudomonadati</taxon>
        <taxon>Pseudomonadota</taxon>
        <taxon>Gammaproteobacteria</taxon>
        <taxon>Pseudomonadales</taxon>
        <taxon>Pseudomonadaceae</taxon>
        <taxon>Metapseudomonas</taxon>
    </lineage>
</organism>
<evidence type="ECO:0000256" key="1">
    <source>
        <dbReference type="ARBA" id="ARBA00022730"/>
    </source>
</evidence>
<dbReference type="GO" id="GO:0006412">
    <property type="term" value="P:translation"/>
    <property type="evidence" value="ECO:0007669"/>
    <property type="project" value="UniProtKB-UniRule"/>
</dbReference>
<evidence type="ECO:0000259" key="7">
    <source>
        <dbReference type="Pfam" id="PF14693"/>
    </source>
</evidence>
<dbReference type="KEGG" id="plal:FXN65_23290"/>
<keyword evidence="2 5" id="KW-0694">RNA-binding</keyword>
<evidence type="ECO:0000313" key="8">
    <source>
        <dbReference type="EMBL" id="QEY64853.1"/>
    </source>
</evidence>
<dbReference type="Pfam" id="PF14693">
    <property type="entry name" value="Ribosomal_TL5_C"/>
    <property type="match status" value="1"/>
</dbReference>
<proteinExistence type="inferred from homology"/>
<evidence type="ECO:0000256" key="3">
    <source>
        <dbReference type="ARBA" id="ARBA00022980"/>
    </source>
</evidence>
<feature type="domain" description="Large ribosomal subunit protein bL25 beta" evidence="7">
    <location>
        <begin position="102"/>
        <end position="190"/>
    </location>
</feature>
<reference evidence="8 9" key="1">
    <citation type="submission" date="2019-08" db="EMBL/GenBank/DDBJ databases">
        <title>Whole-genome Sequencing of e-waste polymer degrading bacterium Pseudomonas sp. strain PE08.</title>
        <authorList>
            <person name="Kirdat K."/>
            <person name="Debbarma P."/>
            <person name="Narawade N."/>
            <person name="Suyal D."/>
            <person name="Thorat V."/>
            <person name="Shouche Y."/>
            <person name="Goel R."/>
            <person name="Yadav A."/>
        </authorList>
    </citation>
    <scope>NUCLEOTIDE SEQUENCE [LARGE SCALE GENOMIC DNA]</scope>
    <source>
        <strain evidence="8 9">PE08</strain>
    </source>
</reference>
<dbReference type="CDD" id="cd00495">
    <property type="entry name" value="Ribosomal_L25_TL5_CTC"/>
    <property type="match status" value="1"/>
</dbReference>
<sequence>MTDFALNAEARSDLGKGASRRLRRNANLVPAVVYGGEKAPVSVSLLAKDLAKLLENEAAFSHVIALNVSGATETVLIKALQRHPAKGFVLHADFQRVVAGQKLTAHVPLHFINEATSVGVKQGGGEVSHTIAEVEVSCLPKDLPEFIEVDLAKVEVGQTVHLSDLKLPKGVELVALAHGNDLAVANIHASRVVKEEGEAE</sequence>
<dbReference type="InterPro" id="IPR001021">
    <property type="entry name" value="Ribosomal_bL25_long"/>
</dbReference>
<evidence type="ECO:0000313" key="9">
    <source>
        <dbReference type="Proteomes" id="UP000327179"/>
    </source>
</evidence>
<dbReference type="SUPFAM" id="SSF50715">
    <property type="entry name" value="Ribosomal protein L25-like"/>
    <property type="match status" value="1"/>
</dbReference>
<dbReference type="Gene3D" id="2.170.120.20">
    <property type="entry name" value="Ribosomal protein L25, beta domain"/>
    <property type="match status" value="1"/>
</dbReference>
<dbReference type="NCBIfam" id="NF004128">
    <property type="entry name" value="PRK05618.1-2"/>
    <property type="match status" value="1"/>
</dbReference>
<dbReference type="PANTHER" id="PTHR33284:SF1">
    <property type="entry name" value="RIBOSOMAL PROTEIN L25_GLN-TRNA SYNTHETASE, ANTI-CODON-BINDING DOMAIN-CONTAINING PROTEIN"/>
    <property type="match status" value="1"/>
</dbReference>
<dbReference type="Proteomes" id="UP000327179">
    <property type="component" value="Chromosome"/>
</dbReference>
<keyword evidence="4 5" id="KW-0687">Ribonucleoprotein</keyword>
<keyword evidence="3 5" id="KW-0689">Ribosomal protein</keyword>
<dbReference type="InterPro" id="IPR020057">
    <property type="entry name" value="Ribosomal_bL25_b-dom"/>
</dbReference>
<dbReference type="PANTHER" id="PTHR33284">
    <property type="entry name" value="RIBOSOMAL PROTEIN L25/GLN-TRNA SYNTHETASE, ANTI-CODON-BINDING DOMAIN-CONTAINING PROTEIN"/>
    <property type="match status" value="1"/>
</dbReference>